<dbReference type="GO" id="GO:0003677">
    <property type="term" value="F:DNA binding"/>
    <property type="evidence" value="ECO:0007669"/>
    <property type="project" value="UniProtKB-KW"/>
</dbReference>
<sequence>MKTLQQELSRVDLNLLVSLSVLLKEKNVTKAAEKLYISQPAMSRTLQRLRTLFNDPLFFREANGLQATAKALQLEQPLDAILFAAGSLIDSPNFEPSQCDKTFKISLPPLMSTTLISPLVSQVAQLAPNVSIIEYPVSMSPQQQLKEGLVDFTLYVAPTTRQDEFSSTLIGASEGVIFAHHSHPLLQHTRGKVTLAQCLTYQFVDLILDIHSDVDVQSPIDDMLRQRQMHRTVTFKSGQLHTLLTVMKNTERLLVSSDMLLTQPLYQTEYRPVYFFKQDHFPAVNLYLNEHQRTESSPAHQWFREVLLTSLQQVLQSTP</sequence>
<accession>A0A418YAI2</accession>
<dbReference type="PANTHER" id="PTHR30118">
    <property type="entry name" value="HTH-TYPE TRANSCRIPTIONAL REGULATOR LEUO-RELATED"/>
    <property type="match status" value="1"/>
</dbReference>
<gene>
    <name evidence="6" type="ORF">D1Z90_18000</name>
</gene>
<dbReference type="InterPro" id="IPR036390">
    <property type="entry name" value="WH_DNA-bd_sf"/>
</dbReference>
<dbReference type="AlphaFoldDB" id="A0A418YAI2"/>
<evidence type="ECO:0000256" key="3">
    <source>
        <dbReference type="ARBA" id="ARBA00023125"/>
    </source>
</evidence>
<dbReference type="Pfam" id="PF00126">
    <property type="entry name" value="HTH_1"/>
    <property type="match status" value="1"/>
</dbReference>
<dbReference type="PRINTS" id="PR00039">
    <property type="entry name" value="HTHLYSR"/>
</dbReference>
<dbReference type="Gene3D" id="3.40.190.10">
    <property type="entry name" value="Periplasmic binding protein-like II"/>
    <property type="match status" value="2"/>
</dbReference>
<dbReference type="GO" id="GO:0003700">
    <property type="term" value="F:DNA-binding transcription factor activity"/>
    <property type="evidence" value="ECO:0007669"/>
    <property type="project" value="InterPro"/>
</dbReference>
<dbReference type="Pfam" id="PF03466">
    <property type="entry name" value="LysR_substrate"/>
    <property type="match status" value="1"/>
</dbReference>
<dbReference type="EMBL" id="QZCH01000033">
    <property type="protein sequence ID" value="RJG39531.1"/>
    <property type="molecule type" value="Genomic_DNA"/>
</dbReference>
<dbReference type="RefSeq" id="WP_119912187.1">
    <property type="nucleotide sequence ID" value="NZ_QZCH01000033.1"/>
</dbReference>
<keyword evidence="3" id="KW-0238">DNA-binding</keyword>
<comment type="caution">
    <text evidence="6">The sequence shown here is derived from an EMBL/GenBank/DDBJ whole genome shotgun (WGS) entry which is preliminary data.</text>
</comment>
<evidence type="ECO:0000256" key="2">
    <source>
        <dbReference type="ARBA" id="ARBA00023015"/>
    </source>
</evidence>
<evidence type="ECO:0000256" key="1">
    <source>
        <dbReference type="ARBA" id="ARBA00009437"/>
    </source>
</evidence>
<evidence type="ECO:0000313" key="7">
    <source>
        <dbReference type="Proteomes" id="UP000283255"/>
    </source>
</evidence>
<dbReference type="SUPFAM" id="SSF53850">
    <property type="entry name" value="Periplasmic binding protein-like II"/>
    <property type="match status" value="1"/>
</dbReference>
<dbReference type="InterPro" id="IPR036388">
    <property type="entry name" value="WH-like_DNA-bd_sf"/>
</dbReference>
<organism evidence="6 7">
    <name type="scientific">Motilimonas pumila</name>
    <dbReference type="NCBI Taxonomy" id="2303987"/>
    <lineage>
        <taxon>Bacteria</taxon>
        <taxon>Pseudomonadati</taxon>
        <taxon>Pseudomonadota</taxon>
        <taxon>Gammaproteobacteria</taxon>
        <taxon>Alteromonadales</taxon>
        <taxon>Alteromonadales genera incertae sedis</taxon>
        <taxon>Motilimonas</taxon>
    </lineage>
</organism>
<feature type="domain" description="HTH lysR-type" evidence="5">
    <location>
        <begin position="11"/>
        <end position="68"/>
    </location>
</feature>
<dbReference type="PROSITE" id="PS50931">
    <property type="entry name" value="HTH_LYSR"/>
    <property type="match status" value="1"/>
</dbReference>
<dbReference type="InterPro" id="IPR005119">
    <property type="entry name" value="LysR_subst-bd"/>
</dbReference>
<dbReference type="Proteomes" id="UP000283255">
    <property type="component" value="Unassembled WGS sequence"/>
</dbReference>
<dbReference type="Gene3D" id="1.10.10.10">
    <property type="entry name" value="Winged helix-like DNA-binding domain superfamily/Winged helix DNA-binding domain"/>
    <property type="match status" value="1"/>
</dbReference>
<comment type="similarity">
    <text evidence="1">Belongs to the LysR transcriptional regulatory family.</text>
</comment>
<keyword evidence="2" id="KW-0805">Transcription regulation</keyword>
<dbReference type="OrthoDB" id="6621790at2"/>
<reference evidence="6 7" key="1">
    <citation type="submission" date="2018-09" db="EMBL/GenBank/DDBJ databases">
        <authorList>
            <person name="Wang F."/>
        </authorList>
    </citation>
    <scope>NUCLEOTIDE SEQUENCE [LARGE SCALE GENOMIC DNA]</scope>
    <source>
        <strain evidence="6 7">PLHSC7-2</strain>
    </source>
</reference>
<evidence type="ECO:0000313" key="6">
    <source>
        <dbReference type="EMBL" id="RJG39531.1"/>
    </source>
</evidence>
<keyword evidence="7" id="KW-1185">Reference proteome</keyword>
<protein>
    <submittedName>
        <fullName evidence="6">LysR family transcriptional regulator</fullName>
    </submittedName>
</protein>
<keyword evidence="4" id="KW-0804">Transcription</keyword>
<reference evidence="6 7" key="2">
    <citation type="submission" date="2019-01" db="EMBL/GenBank/DDBJ databases">
        <title>Motilimonas pumilus sp. nov., isolated from the gut of sea cucumber (Apostichopus japonicus).</title>
        <authorList>
            <person name="Wang F.-Q."/>
            <person name="Ren L.-H."/>
            <person name="Lin Y.-W."/>
            <person name="Sun G.-H."/>
            <person name="Du Z.-J."/>
            <person name="Zhao J.-X."/>
            <person name="Liu X.-J."/>
            <person name="Liu L.-J."/>
        </authorList>
    </citation>
    <scope>NUCLEOTIDE SEQUENCE [LARGE SCALE GENOMIC DNA]</scope>
    <source>
        <strain evidence="6 7">PLHSC7-2</strain>
    </source>
</reference>
<dbReference type="PANTHER" id="PTHR30118:SF15">
    <property type="entry name" value="TRANSCRIPTIONAL REGULATORY PROTEIN"/>
    <property type="match status" value="1"/>
</dbReference>
<name>A0A418YAI2_9GAMM</name>
<evidence type="ECO:0000256" key="4">
    <source>
        <dbReference type="ARBA" id="ARBA00023163"/>
    </source>
</evidence>
<evidence type="ECO:0000259" key="5">
    <source>
        <dbReference type="PROSITE" id="PS50931"/>
    </source>
</evidence>
<dbReference type="SUPFAM" id="SSF46785">
    <property type="entry name" value="Winged helix' DNA-binding domain"/>
    <property type="match status" value="1"/>
</dbReference>
<proteinExistence type="inferred from homology"/>
<dbReference type="InterPro" id="IPR000847">
    <property type="entry name" value="LysR_HTH_N"/>
</dbReference>
<dbReference type="InterPro" id="IPR050389">
    <property type="entry name" value="LysR-type_TF"/>
</dbReference>